<sequence>MFIFACTGFYTVILTIKVKKKKREEENK</sequence>
<proteinExistence type="predicted"/>
<protein>
    <submittedName>
        <fullName evidence="1">Uncharacterized protein</fullName>
    </submittedName>
</protein>
<dbReference type="AlphaFoldDB" id="A0A0E9TS13"/>
<reference evidence="1" key="2">
    <citation type="journal article" date="2015" name="Fish Shellfish Immunol.">
        <title>Early steps in the European eel (Anguilla anguilla)-Vibrio vulnificus interaction in the gills: Role of the RtxA13 toxin.</title>
        <authorList>
            <person name="Callol A."/>
            <person name="Pajuelo D."/>
            <person name="Ebbesson L."/>
            <person name="Teles M."/>
            <person name="MacKenzie S."/>
            <person name="Amaro C."/>
        </authorList>
    </citation>
    <scope>NUCLEOTIDE SEQUENCE</scope>
</reference>
<name>A0A0E9TS13_ANGAN</name>
<reference evidence="1" key="1">
    <citation type="submission" date="2014-11" db="EMBL/GenBank/DDBJ databases">
        <authorList>
            <person name="Amaro Gonzalez C."/>
        </authorList>
    </citation>
    <scope>NUCLEOTIDE SEQUENCE</scope>
</reference>
<organism evidence="1">
    <name type="scientific">Anguilla anguilla</name>
    <name type="common">European freshwater eel</name>
    <name type="synonym">Muraena anguilla</name>
    <dbReference type="NCBI Taxonomy" id="7936"/>
    <lineage>
        <taxon>Eukaryota</taxon>
        <taxon>Metazoa</taxon>
        <taxon>Chordata</taxon>
        <taxon>Craniata</taxon>
        <taxon>Vertebrata</taxon>
        <taxon>Euteleostomi</taxon>
        <taxon>Actinopterygii</taxon>
        <taxon>Neopterygii</taxon>
        <taxon>Teleostei</taxon>
        <taxon>Anguilliformes</taxon>
        <taxon>Anguillidae</taxon>
        <taxon>Anguilla</taxon>
    </lineage>
</organism>
<evidence type="ECO:0000313" key="1">
    <source>
        <dbReference type="EMBL" id="JAH56336.1"/>
    </source>
</evidence>
<accession>A0A0E9TS13</accession>
<dbReference type="EMBL" id="GBXM01052241">
    <property type="protein sequence ID" value="JAH56336.1"/>
    <property type="molecule type" value="Transcribed_RNA"/>
</dbReference>